<dbReference type="AlphaFoldDB" id="A0A5R8WJ79"/>
<dbReference type="EMBL" id="VAJM01000017">
    <property type="protein sequence ID" value="TLM88537.1"/>
    <property type="molecule type" value="Genomic_DNA"/>
</dbReference>
<evidence type="ECO:0008006" key="3">
    <source>
        <dbReference type="Google" id="ProtNLM"/>
    </source>
</evidence>
<keyword evidence="2" id="KW-1185">Reference proteome</keyword>
<organism evidence="1 2">
    <name type="scientific">Hymenobacter jeollabukensis</name>
    <dbReference type="NCBI Taxonomy" id="2025313"/>
    <lineage>
        <taxon>Bacteria</taxon>
        <taxon>Pseudomonadati</taxon>
        <taxon>Bacteroidota</taxon>
        <taxon>Cytophagia</taxon>
        <taxon>Cytophagales</taxon>
        <taxon>Hymenobacteraceae</taxon>
        <taxon>Hymenobacter</taxon>
    </lineage>
</organism>
<accession>A0A5R8WJ79</accession>
<sequence length="100" mass="11643">MATTLQEKKRDKRRKYDEAFKAEALRLAGESCSTRAATRELCINEKLLYCWQQQQAVVDAGSVEQARNPEWRALRAENQRLQRERAVLKKASAIFRCEMP</sequence>
<dbReference type="Pfam" id="PF01527">
    <property type="entry name" value="HTH_Tnp_1"/>
    <property type="match status" value="1"/>
</dbReference>
<protein>
    <recommendedName>
        <fullName evidence="3">Transposase</fullName>
    </recommendedName>
</protein>
<reference evidence="1 2" key="1">
    <citation type="submission" date="2019-05" db="EMBL/GenBank/DDBJ databases">
        <title>Hymenobacter edaphi sp. nov., isolated from abandoned arsenic-contaminated farmland soil.</title>
        <authorList>
            <person name="Nie L."/>
        </authorList>
    </citation>
    <scope>NUCLEOTIDE SEQUENCE [LARGE SCALE GENOMIC DNA]</scope>
    <source>
        <strain evidence="1 2">1-3-3-8</strain>
    </source>
</reference>
<dbReference type="Proteomes" id="UP000305517">
    <property type="component" value="Unassembled WGS sequence"/>
</dbReference>
<dbReference type="InterPro" id="IPR002514">
    <property type="entry name" value="Transposase_8"/>
</dbReference>
<comment type="caution">
    <text evidence="1">The sequence shown here is derived from an EMBL/GenBank/DDBJ whole genome shotgun (WGS) entry which is preliminary data.</text>
</comment>
<gene>
    <name evidence="1" type="ORF">FDY95_23585</name>
</gene>
<dbReference type="InterPro" id="IPR009057">
    <property type="entry name" value="Homeodomain-like_sf"/>
</dbReference>
<dbReference type="RefSeq" id="WP_138081764.1">
    <property type="nucleotide sequence ID" value="NZ_VAJM01000017.1"/>
</dbReference>
<dbReference type="GO" id="GO:0006313">
    <property type="term" value="P:DNA transposition"/>
    <property type="evidence" value="ECO:0007669"/>
    <property type="project" value="InterPro"/>
</dbReference>
<evidence type="ECO:0000313" key="2">
    <source>
        <dbReference type="Proteomes" id="UP000305517"/>
    </source>
</evidence>
<dbReference type="SUPFAM" id="SSF46689">
    <property type="entry name" value="Homeodomain-like"/>
    <property type="match status" value="1"/>
</dbReference>
<evidence type="ECO:0000313" key="1">
    <source>
        <dbReference type="EMBL" id="TLM88537.1"/>
    </source>
</evidence>
<dbReference type="GO" id="GO:0003677">
    <property type="term" value="F:DNA binding"/>
    <property type="evidence" value="ECO:0007669"/>
    <property type="project" value="InterPro"/>
</dbReference>
<proteinExistence type="predicted"/>
<name>A0A5R8WJ79_9BACT</name>
<dbReference type="GO" id="GO:0004803">
    <property type="term" value="F:transposase activity"/>
    <property type="evidence" value="ECO:0007669"/>
    <property type="project" value="InterPro"/>
</dbReference>
<dbReference type="OrthoDB" id="884299at2"/>